<accession>M1DCQ8</accession>
<sequence>MSTHFLGHQSSGFGFVTSLSATGQVKLNDPQDSISCSFQPYLLRFAATLVEIAAELGDQPFGQLIPFRVLPLASSHFGSLGGTALLRGTDRELADCSFPRLLIHFLQGFAYWNEGQFMPFR</sequence>
<dbReference type="EnsemblPlants" id="PGSC0003DMT400086898">
    <property type="protein sequence ID" value="PGSC0003DMT400086898"/>
    <property type="gene ID" value="PGSC0003DMG400036469"/>
</dbReference>
<reference evidence="1" key="2">
    <citation type="submission" date="2015-06" db="UniProtKB">
        <authorList>
            <consortium name="EnsemblPlants"/>
        </authorList>
    </citation>
    <scope>IDENTIFICATION</scope>
    <source>
        <strain evidence="1">DM1-3 516 R44</strain>
    </source>
</reference>
<proteinExistence type="predicted"/>
<dbReference type="AlphaFoldDB" id="M1DCQ8"/>
<evidence type="ECO:0000313" key="1">
    <source>
        <dbReference type="EnsemblPlants" id="PGSC0003DMT400086898"/>
    </source>
</evidence>
<protein>
    <submittedName>
        <fullName evidence="1">Uncharacterized protein</fullName>
    </submittedName>
</protein>
<dbReference type="Proteomes" id="UP000011115">
    <property type="component" value="Unassembled WGS sequence"/>
</dbReference>
<dbReference type="PaxDb" id="4113-PGSC0003DMT400086898"/>
<name>M1DCQ8_SOLTU</name>
<keyword evidence="2" id="KW-1185">Reference proteome</keyword>
<dbReference type="HOGENOM" id="CLU_127924_1_0_1"/>
<dbReference type="Gramene" id="PGSC0003DMT400086898">
    <property type="protein sequence ID" value="PGSC0003DMT400086898"/>
    <property type="gene ID" value="PGSC0003DMG400036469"/>
</dbReference>
<dbReference type="InParanoid" id="M1DCQ8"/>
<evidence type="ECO:0000313" key="2">
    <source>
        <dbReference type="Proteomes" id="UP000011115"/>
    </source>
</evidence>
<reference evidence="2" key="1">
    <citation type="journal article" date="2011" name="Nature">
        <title>Genome sequence and analysis of the tuber crop potato.</title>
        <authorList>
            <consortium name="The Potato Genome Sequencing Consortium"/>
        </authorList>
    </citation>
    <scope>NUCLEOTIDE SEQUENCE [LARGE SCALE GENOMIC DNA]</scope>
    <source>
        <strain evidence="2">cv. DM1-3 516 R44</strain>
    </source>
</reference>
<organism evidence="1 2">
    <name type="scientific">Solanum tuberosum</name>
    <name type="common">Potato</name>
    <dbReference type="NCBI Taxonomy" id="4113"/>
    <lineage>
        <taxon>Eukaryota</taxon>
        <taxon>Viridiplantae</taxon>
        <taxon>Streptophyta</taxon>
        <taxon>Embryophyta</taxon>
        <taxon>Tracheophyta</taxon>
        <taxon>Spermatophyta</taxon>
        <taxon>Magnoliopsida</taxon>
        <taxon>eudicotyledons</taxon>
        <taxon>Gunneridae</taxon>
        <taxon>Pentapetalae</taxon>
        <taxon>asterids</taxon>
        <taxon>lamiids</taxon>
        <taxon>Solanales</taxon>
        <taxon>Solanaceae</taxon>
        <taxon>Solanoideae</taxon>
        <taxon>Solaneae</taxon>
        <taxon>Solanum</taxon>
    </lineage>
</organism>